<feature type="compositionally biased region" description="Low complexity" evidence="6">
    <location>
        <begin position="75"/>
        <end position="98"/>
    </location>
</feature>
<dbReference type="PANTHER" id="PTHR10201:SF323">
    <property type="entry name" value="MATRIX METALLOPROTEINASE-21"/>
    <property type="match status" value="1"/>
</dbReference>
<reference evidence="10" key="1">
    <citation type="journal article" date="2019" name="Int. J. Syst. Evol. Microbiol.">
        <title>The Global Catalogue of Microorganisms (GCM) 10K type strain sequencing project: providing services to taxonomists for standard genome sequencing and annotation.</title>
        <authorList>
            <consortium name="The Broad Institute Genomics Platform"/>
            <consortium name="The Broad Institute Genome Sequencing Center for Infectious Disease"/>
            <person name="Wu L."/>
            <person name="Ma J."/>
        </authorList>
    </citation>
    <scope>NUCLEOTIDE SEQUENCE [LARGE SCALE GENOMIC DNA]</scope>
    <source>
        <strain evidence="10">CCM 8951</strain>
    </source>
</reference>
<dbReference type="InterPro" id="IPR024079">
    <property type="entry name" value="MetalloPept_cat_dom_sf"/>
</dbReference>
<dbReference type="EMBL" id="JBHTOF010000034">
    <property type="protein sequence ID" value="MFD1465479.1"/>
    <property type="molecule type" value="Genomic_DNA"/>
</dbReference>
<protein>
    <submittedName>
        <fullName evidence="9">M57 family metalloprotease</fullName>
    </submittedName>
</protein>
<comment type="caution">
    <text evidence="9">The sequence shown here is derived from an EMBL/GenBank/DDBJ whole genome shotgun (WGS) entry which is preliminary data.</text>
</comment>
<dbReference type="Proteomes" id="UP001597244">
    <property type="component" value="Unassembled WGS sequence"/>
</dbReference>
<dbReference type="InterPro" id="IPR006026">
    <property type="entry name" value="Peptidase_Metallo"/>
</dbReference>
<feature type="chain" id="PRO_5045615380" evidence="7">
    <location>
        <begin position="18"/>
        <end position="260"/>
    </location>
</feature>
<keyword evidence="5 9" id="KW-0482">Metalloprotease</keyword>
<keyword evidence="3" id="KW-0378">Hydrolase</keyword>
<evidence type="ECO:0000256" key="1">
    <source>
        <dbReference type="ARBA" id="ARBA00022670"/>
    </source>
</evidence>
<dbReference type="SMART" id="SM00235">
    <property type="entry name" value="ZnMc"/>
    <property type="match status" value="1"/>
</dbReference>
<keyword evidence="10" id="KW-1185">Reference proteome</keyword>
<feature type="domain" description="Peptidase metallopeptidase" evidence="8">
    <location>
        <begin position="108"/>
        <end position="260"/>
    </location>
</feature>
<organism evidence="9 10">
    <name type="scientific">Lapidilactobacillus mulanensis</name>
    <dbReference type="NCBI Taxonomy" id="2485999"/>
    <lineage>
        <taxon>Bacteria</taxon>
        <taxon>Bacillati</taxon>
        <taxon>Bacillota</taxon>
        <taxon>Bacilli</taxon>
        <taxon>Lactobacillales</taxon>
        <taxon>Lactobacillaceae</taxon>
        <taxon>Lapidilactobacillus</taxon>
    </lineage>
</organism>
<keyword evidence="4" id="KW-0862">Zinc</keyword>
<dbReference type="GO" id="GO:0008237">
    <property type="term" value="F:metallopeptidase activity"/>
    <property type="evidence" value="ECO:0007669"/>
    <property type="project" value="UniProtKB-KW"/>
</dbReference>
<gene>
    <name evidence="9" type="ORF">ACFQ4L_05150</name>
</gene>
<evidence type="ECO:0000313" key="10">
    <source>
        <dbReference type="Proteomes" id="UP001597244"/>
    </source>
</evidence>
<dbReference type="Pfam" id="PF00413">
    <property type="entry name" value="Peptidase_M10"/>
    <property type="match status" value="1"/>
</dbReference>
<proteinExistence type="predicted"/>
<feature type="signal peptide" evidence="7">
    <location>
        <begin position="1"/>
        <end position="17"/>
    </location>
</feature>
<evidence type="ECO:0000256" key="3">
    <source>
        <dbReference type="ARBA" id="ARBA00022801"/>
    </source>
</evidence>
<name>A0ABW4DN66_9LACO</name>
<evidence type="ECO:0000313" key="9">
    <source>
        <dbReference type="EMBL" id="MFD1465479.1"/>
    </source>
</evidence>
<accession>A0ABW4DN66</accession>
<evidence type="ECO:0000259" key="8">
    <source>
        <dbReference type="SMART" id="SM00235"/>
    </source>
</evidence>
<dbReference type="SUPFAM" id="SSF55486">
    <property type="entry name" value="Metalloproteases ('zincins'), catalytic domain"/>
    <property type="match status" value="1"/>
</dbReference>
<dbReference type="RefSeq" id="WP_125576448.1">
    <property type="nucleotide sequence ID" value="NZ_JBHTOF010000034.1"/>
</dbReference>
<evidence type="ECO:0000256" key="5">
    <source>
        <dbReference type="ARBA" id="ARBA00023049"/>
    </source>
</evidence>
<dbReference type="InterPro" id="IPR001818">
    <property type="entry name" value="Pept_M10_metallopeptidase"/>
</dbReference>
<feature type="compositionally biased region" description="Polar residues" evidence="6">
    <location>
        <begin position="65"/>
        <end position="74"/>
    </location>
</feature>
<evidence type="ECO:0000256" key="2">
    <source>
        <dbReference type="ARBA" id="ARBA00022723"/>
    </source>
</evidence>
<evidence type="ECO:0000256" key="4">
    <source>
        <dbReference type="ARBA" id="ARBA00022833"/>
    </source>
</evidence>
<keyword evidence="2" id="KW-0479">Metal-binding</keyword>
<evidence type="ECO:0000256" key="6">
    <source>
        <dbReference type="SAM" id="MobiDB-lite"/>
    </source>
</evidence>
<keyword evidence="7" id="KW-0732">Signal</keyword>
<dbReference type="PANTHER" id="PTHR10201">
    <property type="entry name" value="MATRIX METALLOPROTEINASE"/>
    <property type="match status" value="1"/>
</dbReference>
<dbReference type="Gene3D" id="3.40.390.10">
    <property type="entry name" value="Collagenase (Catalytic Domain)"/>
    <property type="match status" value="1"/>
</dbReference>
<evidence type="ECO:0000256" key="7">
    <source>
        <dbReference type="SAM" id="SignalP"/>
    </source>
</evidence>
<feature type="region of interest" description="Disordered" evidence="6">
    <location>
        <begin position="58"/>
        <end position="106"/>
    </location>
</feature>
<keyword evidence="1" id="KW-0645">Protease</keyword>
<sequence>MRHKGALFLLIGLGALALTLTKQPETVDKIEQQVTTSQIGNKVEQFATDFKMRLSDMLDPDAGQATDTTDLGANSASTVTDSSSSVTSSSQVESGTSSENTPIESIVQDRTLSTSYTYSFAEGTTAAVQHVFLEAIDKYNATGIVKLTAGTLVDDQNHVTFSTYNQTTSNQTGTFELGKGGPQIIEKYSVFESHTTNHATATLNVAYPSAVAESVAIHELGHALGLDHSDDRTSVMYPIDQGLTNLSTADVNGLRAVYQQ</sequence>